<protein>
    <recommendedName>
        <fullName evidence="3">DUF4292 domain-containing protein</fullName>
    </recommendedName>
</protein>
<name>A0A1J5MU59_9BACT</name>
<gene>
    <name evidence="1" type="ORF">BerOc1_02095</name>
</gene>
<dbReference type="EMBL" id="LKAQ01000004">
    <property type="protein sequence ID" value="OIQ50165.1"/>
    <property type="molecule type" value="Genomic_DNA"/>
</dbReference>
<comment type="caution">
    <text evidence="1">The sequence shown here is derived from an EMBL/GenBank/DDBJ whole genome shotgun (WGS) entry which is preliminary data.</text>
</comment>
<evidence type="ECO:0000313" key="2">
    <source>
        <dbReference type="Proteomes" id="UP000181901"/>
    </source>
</evidence>
<sequence length="291" mass="32012">MSRLGSTLVPAATAAVLILAALSGCATRIPPGLELDTPKAAWSAFRQHYCVRPGGEGVRVRASLYYSRIKPTKRTNRTLISLWGDFDGPMRLDVSASIGTLLAHIREDDSGLLVFYPEDQKAYAHKNSVLGATRLGMPFPFSLSELAHALSGDFSGLAPRRYAKTEAEGGNYAFTFAGGLTRRIVLDRWGRPVRLEGLTSRSRDARQWAFTVDRFEDAPEGRVPLPDKLTLSLDNGERGVLHIKSRELMLAAWPARSLALELPEDVVPIRLDNGYTDETTGDIPVIHEDKQ</sequence>
<evidence type="ECO:0008006" key="3">
    <source>
        <dbReference type="Google" id="ProtNLM"/>
    </source>
</evidence>
<dbReference type="Proteomes" id="UP000181901">
    <property type="component" value="Unassembled WGS sequence"/>
</dbReference>
<keyword evidence="2" id="KW-1185">Reference proteome</keyword>
<dbReference type="PROSITE" id="PS51257">
    <property type="entry name" value="PROKAR_LIPOPROTEIN"/>
    <property type="match status" value="1"/>
</dbReference>
<dbReference type="RefSeq" id="WP_071545623.1">
    <property type="nucleotide sequence ID" value="NZ_LKAQ01000004.1"/>
</dbReference>
<organism evidence="1 2">
    <name type="scientific">Pseudodesulfovibrio hydrargyri</name>
    <dbReference type="NCBI Taxonomy" id="2125990"/>
    <lineage>
        <taxon>Bacteria</taxon>
        <taxon>Pseudomonadati</taxon>
        <taxon>Thermodesulfobacteriota</taxon>
        <taxon>Desulfovibrionia</taxon>
        <taxon>Desulfovibrionales</taxon>
        <taxon>Desulfovibrionaceae</taxon>
    </lineage>
</organism>
<proteinExistence type="predicted"/>
<dbReference type="OrthoDB" id="5470164at2"/>
<accession>A0A1J5MU59</accession>
<dbReference type="AlphaFoldDB" id="A0A1J5MU59"/>
<reference evidence="1 2" key="1">
    <citation type="submission" date="2015-09" db="EMBL/GenBank/DDBJ databases">
        <title>Genome of Desulfovibrio dechloracetivorans BerOc1, a mercury methylating strain isolated from highly hydrocarbons and metals contaminated coastal sediments.</title>
        <authorList>
            <person name="Goni Urriza M."/>
            <person name="Gassie C."/>
            <person name="Bouchez O."/>
            <person name="Klopp C."/>
            <person name="Ranchou-Peyruse A."/>
            <person name="Remy G."/>
        </authorList>
    </citation>
    <scope>NUCLEOTIDE SEQUENCE [LARGE SCALE GENOMIC DNA]</scope>
    <source>
        <strain evidence="1 2">BerOc1</strain>
    </source>
</reference>
<evidence type="ECO:0000313" key="1">
    <source>
        <dbReference type="EMBL" id="OIQ50165.1"/>
    </source>
</evidence>